<dbReference type="PANTHER" id="PTHR46825">
    <property type="entry name" value="D-ALANYL-D-ALANINE-CARBOXYPEPTIDASE/ENDOPEPTIDASE AMPH"/>
    <property type="match status" value="1"/>
</dbReference>
<comment type="subcellular location">
    <subcellularLocation>
        <location evidence="1">Membrane</location>
    </subcellularLocation>
</comment>
<dbReference type="InterPro" id="IPR012338">
    <property type="entry name" value="Beta-lactam/transpept-like"/>
</dbReference>
<organism evidence="4 5">
    <name type="scientific">Mucilaginibacter conchicola</name>
    <dbReference type="NCBI Taxonomy" id="2303333"/>
    <lineage>
        <taxon>Bacteria</taxon>
        <taxon>Pseudomonadati</taxon>
        <taxon>Bacteroidota</taxon>
        <taxon>Sphingobacteriia</taxon>
        <taxon>Sphingobacteriales</taxon>
        <taxon>Sphingobacteriaceae</taxon>
        <taxon>Mucilaginibacter</taxon>
    </lineage>
</organism>
<evidence type="ECO:0000313" key="4">
    <source>
        <dbReference type="EMBL" id="RFZ90394.1"/>
    </source>
</evidence>
<dbReference type="AlphaFoldDB" id="A0A372NN95"/>
<name>A0A372NN95_9SPHI</name>
<feature type="domain" description="Beta-lactamase-related" evidence="3">
    <location>
        <begin position="42"/>
        <end position="360"/>
    </location>
</feature>
<keyword evidence="4" id="KW-0378">Hydrolase</keyword>
<dbReference type="InterPro" id="IPR050491">
    <property type="entry name" value="AmpC-like"/>
</dbReference>
<dbReference type="GO" id="GO:0016020">
    <property type="term" value="C:membrane"/>
    <property type="evidence" value="ECO:0007669"/>
    <property type="project" value="UniProtKB-SubCell"/>
</dbReference>
<dbReference type="Proteomes" id="UP000264217">
    <property type="component" value="Unassembled WGS sequence"/>
</dbReference>
<accession>A0A372NN95</accession>
<proteinExistence type="predicted"/>
<dbReference type="GO" id="GO:0016787">
    <property type="term" value="F:hydrolase activity"/>
    <property type="evidence" value="ECO:0007669"/>
    <property type="project" value="UniProtKB-KW"/>
</dbReference>
<dbReference type="RefSeq" id="WP_117393807.1">
    <property type="nucleotide sequence ID" value="NZ_QWDC01000004.1"/>
</dbReference>
<evidence type="ECO:0000313" key="5">
    <source>
        <dbReference type="Proteomes" id="UP000264217"/>
    </source>
</evidence>
<keyword evidence="2" id="KW-0472">Membrane</keyword>
<dbReference type="EMBL" id="QWDC01000004">
    <property type="protein sequence ID" value="RFZ90394.1"/>
    <property type="molecule type" value="Genomic_DNA"/>
</dbReference>
<sequence>MNRYLITITLIVCFFTAKSQSLKANYDSLFHYLERKDNFNGNVLVADKGKVVYQRSFGYANFKTGERLNENSAFYLASLTKQFTAMGIMILEKQGKLKLSDKLTKYYPQLRTYGNISIKNLLNHTSGMPDYMELMAQHWDKTKIAFNNDVIAALVKYHPKVAFKPGYTFEYSNTGYVLLASVIEKASGTSYADFLSRHIFKPLQMNRSRVYNTRLAKHEIVKNYAYGYIITKNNPKPTSQDSIKESDYLIYLDGIVGDGGIISTTTDLLKWDRALYTDKLISNQKINEMFSTTKLGNGREAGYGYGWGVVPKDTVAGKYVAHNGGWGGYDTHIARFIGPDKTIIVLRNITNNNTVDDVEDSYISILFNNKLKLPAVTANKD</sequence>
<dbReference type="Pfam" id="PF00144">
    <property type="entry name" value="Beta-lactamase"/>
    <property type="match status" value="1"/>
</dbReference>
<dbReference type="OrthoDB" id="9798166at2"/>
<evidence type="ECO:0000259" key="3">
    <source>
        <dbReference type="Pfam" id="PF00144"/>
    </source>
</evidence>
<dbReference type="PANTHER" id="PTHR46825:SF11">
    <property type="entry name" value="PENICILLIN-BINDING PROTEIN 4"/>
    <property type="match status" value="1"/>
</dbReference>
<dbReference type="SUPFAM" id="SSF56601">
    <property type="entry name" value="beta-lactamase/transpeptidase-like"/>
    <property type="match status" value="1"/>
</dbReference>
<comment type="caution">
    <text evidence="4">The sequence shown here is derived from an EMBL/GenBank/DDBJ whole genome shotgun (WGS) entry which is preliminary data.</text>
</comment>
<gene>
    <name evidence="4" type="ORF">D0C36_21620</name>
</gene>
<protein>
    <submittedName>
        <fullName evidence="4">Class A beta-lactamase-related serine hydrolase</fullName>
    </submittedName>
</protein>
<keyword evidence="5" id="KW-1185">Reference proteome</keyword>
<dbReference type="InterPro" id="IPR001466">
    <property type="entry name" value="Beta-lactam-related"/>
</dbReference>
<dbReference type="Gene3D" id="3.40.710.10">
    <property type="entry name" value="DD-peptidase/beta-lactamase superfamily"/>
    <property type="match status" value="1"/>
</dbReference>
<reference evidence="4 5" key="1">
    <citation type="submission" date="2018-08" db="EMBL/GenBank/DDBJ databases">
        <title>Mucilaginibacter sp. MYSH2.</title>
        <authorList>
            <person name="Seo T."/>
        </authorList>
    </citation>
    <scope>NUCLEOTIDE SEQUENCE [LARGE SCALE GENOMIC DNA]</scope>
    <source>
        <strain evidence="4 5">MYSH2</strain>
    </source>
</reference>
<evidence type="ECO:0000256" key="2">
    <source>
        <dbReference type="ARBA" id="ARBA00023136"/>
    </source>
</evidence>
<evidence type="ECO:0000256" key="1">
    <source>
        <dbReference type="ARBA" id="ARBA00004370"/>
    </source>
</evidence>